<dbReference type="GO" id="GO:0001080">
    <property type="term" value="P:nitrogen catabolite activation of transcription from RNA polymerase II promoter"/>
    <property type="evidence" value="ECO:0007669"/>
    <property type="project" value="TreeGrafter"/>
</dbReference>
<protein>
    <submittedName>
        <fullName evidence="3">Lactose regulatory protein LAC9</fullName>
    </submittedName>
</protein>
<dbReference type="InterPro" id="IPR050797">
    <property type="entry name" value="Carb_Metab_Trans_Reg"/>
</dbReference>
<dbReference type="Gene3D" id="4.10.240.10">
    <property type="entry name" value="Zn(2)-C6 fungal-type DNA-binding domain"/>
    <property type="match status" value="1"/>
</dbReference>
<dbReference type="Pfam" id="PF00172">
    <property type="entry name" value="Zn_clus"/>
    <property type="match status" value="1"/>
</dbReference>
<dbReference type="GO" id="GO:0008270">
    <property type="term" value="F:zinc ion binding"/>
    <property type="evidence" value="ECO:0007669"/>
    <property type="project" value="InterPro"/>
</dbReference>
<gene>
    <name evidence="3" type="ORF">Cob_v002759</name>
</gene>
<name>A0A484G0R2_COLOR</name>
<dbReference type="InterPro" id="IPR001138">
    <property type="entry name" value="Zn2Cys6_DnaBD"/>
</dbReference>
<comment type="caution">
    <text evidence="3">The sequence shown here is derived from an EMBL/GenBank/DDBJ whole genome shotgun (WGS) entry which is preliminary data.</text>
</comment>
<evidence type="ECO:0000259" key="2">
    <source>
        <dbReference type="PROSITE" id="PS50048"/>
    </source>
</evidence>
<dbReference type="GO" id="GO:0005634">
    <property type="term" value="C:nucleus"/>
    <property type="evidence" value="ECO:0007669"/>
    <property type="project" value="TreeGrafter"/>
</dbReference>
<dbReference type="PROSITE" id="PS00463">
    <property type="entry name" value="ZN2_CY6_FUNGAL_1"/>
    <property type="match status" value="1"/>
</dbReference>
<dbReference type="SUPFAM" id="SSF57701">
    <property type="entry name" value="Zn2/Cys6 DNA-binding domain"/>
    <property type="match status" value="1"/>
</dbReference>
<keyword evidence="1" id="KW-0539">Nucleus</keyword>
<evidence type="ECO:0000313" key="3">
    <source>
        <dbReference type="EMBL" id="TDZ23748.1"/>
    </source>
</evidence>
<dbReference type="EMBL" id="AMCV02000005">
    <property type="protein sequence ID" value="TDZ23748.1"/>
    <property type="molecule type" value="Genomic_DNA"/>
</dbReference>
<evidence type="ECO:0000313" key="4">
    <source>
        <dbReference type="Proteomes" id="UP000014480"/>
    </source>
</evidence>
<dbReference type="AlphaFoldDB" id="A0A484G0R2"/>
<evidence type="ECO:0000256" key="1">
    <source>
        <dbReference type="ARBA" id="ARBA00023242"/>
    </source>
</evidence>
<dbReference type="CDD" id="cd00067">
    <property type="entry name" value="GAL4"/>
    <property type="match status" value="1"/>
</dbReference>
<proteinExistence type="predicted"/>
<keyword evidence="4" id="KW-1185">Reference proteome</keyword>
<dbReference type="STRING" id="1213857.A0A484G0R2"/>
<dbReference type="PANTHER" id="PTHR31668:SF4">
    <property type="entry name" value="TRANSCRIPTIONAL ACTIVATOR PROTEIN DAL81"/>
    <property type="match status" value="1"/>
</dbReference>
<feature type="domain" description="Zn(2)-C6 fungal-type" evidence="2">
    <location>
        <begin position="20"/>
        <end position="50"/>
    </location>
</feature>
<dbReference type="PANTHER" id="PTHR31668">
    <property type="entry name" value="GLUCOSE TRANSPORT TRANSCRIPTION REGULATOR RGT1-RELATED-RELATED"/>
    <property type="match status" value="1"/>
</dbReference>
<dbReference type="InterPro" id="IPR036864">
    <property type="entry name" value="Zn2-C6_fun-type_DNA-bd_sf"/>
</dbReference>
<dbReference type="Proteomes" id="UP000014480">
    <property type="component" value="Unassembled WGS sequence"/>
</dbReference>
<reference evidence="4" key="1">
    <citation type="journal article" date="2013" name="New Phytol.">
        <title>Comparative genomic and transcriptomic analyses reveal the hemibiotrophic stage shift of Colletotrichum fungi.</title>
        <authorList>
            <person name="Gan P."/>
            <person name="Ikeda K."/>
            <person name="Irieda H."/>
            <person name="Narusaka M."/>
            <person name="O'Connell R.J."/>
            <person name="Narusaka Y."/>
            <person name="Takano Y."/>
            <person name="Kubo Y."/>
            <person name="Shirasu K."/>
        </authorList>
    </citation>
    <scope>NUCLEOTIDE SEQUENCE [LARGE SCALE GENOMIC DNA]</scope>
    <source>
        <strain evidence="4">104-T / ATCC 96160 / CBS 514.97 / LARS 414 / MAFF 240422</strain>
    </source>
</reference>
<dbReference type="GO" id="GO:0000981">
    <property type="term" value="F:DNA-binding transcription factor activity, RNA polymerase II-specific"/>
    <property type="evidence" value="ECO:0007669"/>
    <property type="project" value="InterPro"/>
</dbReference>
<accession>A0A484G0R2</accession>
<dbReference type="OrthoDB" id="3498215at2759"/>
<organism evidence="3 4">
    <name type="scientific">Colletotrichum orbiculare (strain 104-T / ATCC 96160 / CBS 514.97 / LARS 414 / MAFF 240422)</name>
    <name type="common">Cucumber anthracnose fungus</name>
    <name type="synonym">Colletotrichum lagenarium</name>
    <dbReference type="NCBI Taxonomy" id="1213857"/>
    <lineage>
        <taxon>Eukaryota</taxon>
        <taxon>Fungi</taxon>
        <taxon>Dikarya</taxon>
        <taxon>Ascomycota</taxon>
        <taxon>Pezizomycotina</taxon>
        <taxon>Sordariomycetes</taxon>
        <taxon>Hypocreomycetidae</taxon>
        <taxon>Glomerellales</taxon>
        <taxon>Glomerellaceae</taxon>
        <taxon>Colletotrichum</taxon>
        <taxon>Colletotrichum orbiculare species complex</taxon>
    </lineage>
</organism>
<reference evidence="4" key="2">
    <citation type="journal article" date="2019" name="Mol. Plant Microbe Interact.">
        <title>Genome sequence resources for four phytopathogenic fungi from the Colletotrichum orbiculare species complex.</title>
        <authorList>
            <person name="Gan P."/>
            <person name="Tsushima A."/>
            <person name="Narusaka M."/>
            <person name="Narusaka Y."/>
            <person name="Takano Y."/>
            <person name="Kubo Y."/>
            <person name="Shirasu K."/>
        </authorList>
    </citation>
    <scope>GENOME REANNOTATION</scope>
    <source>
        <strain evidence="4">104-T / ATCC 96160 / CBS 514.97 / LARS 414 / MAFF 240422</strain>
    </source>
</reference>
<dbReference type="SMART" id="SM00066">
    <property type="entry name" value="GAL4"/>
    <property type="match status" value="1"/>
</dbReference>
<dbReference type="PROSITE" id="PS50048">
    <property type="entry name" value="ZN2_CY6_FUNGAL_2"/>
    <property type="match status" value="1"/>
</dbReference>
<sequence length="422" mass="47130">MPQSSPSQSKSVDGVVKHRACDECRSRKLACTKESEGCSRCKREGLRCVYSPQKQMGRPRKRRHVEEPEPQLSIVLEGQDDQQQQQQLSLITQPTLDTDFSAYFNQDYNVDYLDLLSPLNGLPASTLPPELSSLTMAYAEPRYPTGDFQFGVGGVDLYHTPESSTSQTNTDAGSHESTIKAYANTTCSCLSQMFLSLDALSRLPSDVKAAMGMARQAARVAHDVIHCPACSVNDVTKPPPIQSFQNMMMLGALLPAAANAYAKILEMVDAECALAKREARRITFRFAEYGGLWGELDKRENDCGAIETYENREMDPDSWRLAIRGLLKVDIYGHEFARCDGARPPIKYHHMGLRDVIKQMEDRSNHRHGEINAMVAAGLPHPVLDSKHRLLVPEDKEDIPENRHCLKIIEMARIALDKLVIA</sequence>